<dbReference type="PANTHER" id="PTHR14995:SF2">
    <property type="entry name" value="PROTEIN AMNIONLESS"/>
    <property type="match status" value="1"/>
</dbReference>
<dbReference type="PANTHER" id="PTHR14995">
    <property type="entry name" value="AMNIONLESS"/>
    <property type="match status" value="1"/>
</dbReference>
<evidence type="ECO:0000256" key="8">
    <source>
        <dbReference type="ARBA" id="ARBA00022989"/>
    </source>
</evidence>
<feature type="non-terminal residue" evidence="10">
    <location>
        <position position="1"/>
    </location>
</feature>
<evidence type="ECO:0000256" key="5">
    <source>
        <dbReference type="ARBA" id="ARBA00022692"/>
    </source>
</evidence>
<gene>
    <name evidence="10" type="ORF">g.15676</name>
</gene>
<organism evidence="10">
    <name type="scientific">Graphocephala atropunctata</name>
    <dbReference type="NCBI Taxonomy" id="36148"/>
    <lineage>
        <taxon>Eukaryota</taxon>
        <taxon>Metazoa</taxon>
        <taxon>Ecdysozoa</taxon>
        <taxon>Arthropoda</taxon>
        <taxon>Hexapoda</taxon>
        <taxon>Insecta</taxon>
        <taxon>Pterygota</taxon>
        <taxon>Neoptera</taxon>
        <taxon>Paraneoptera</taxon>
        <taxon>Hemiptera</taxon>
        <taxon>Auchenorrhyncha</taxon>
        <taxon>Membracoidea</taxon>
        <taxon>Cicadellidae</taxon>
        <taxon>Cicadellinae</taxon>
        <taxon>Cicadellini</taxon>
        <taxon>Graphocephala</taxon>
    </lineage>
</organism>
<evidence type="ECO:0000313" key="10">
    <source>
        <dbReference type="EMBL" id="JAT16130.1"/>
    </source>
</evidence>
<evidence type="ECO:0000256" key="1">
    <source>
        <dbReference type="ARBA" id="ARBA00004251"/>
    </source>
</evidence>
<accession>A0A1B6KXG7</accession>
<dbReference type="InterPro" id="IPR026112">
    <property type="entry name" value="AMN"/>
</dbReference>
<protein>
    <recommendedName>
        <fullName evidence="2">Protein amnionless</fullName>
    </recommendedName>
</protein>
<evidence type="ECO:0000256" key="4">
    <source>
        <dbReference type="ARBA" id="ARBA00022475"/>
    </source>
</evidence>
<evidence type="ECO:0000256" key="7">
    <source>
        <dbReference type="ARBA" id="ARBA00022927"/>
    </source>
</evidence>
<keyword evidence="5" id="KW-0812">Transmembrane</keyword>
<keyword evidence="8" id="KW-1133">Transmembrane helix</keyword>
<evidence type="ECO:0000256" key="2">
    <source>
        <dbReference type="ARBA" id="ARBA00021200"/>
    </source>
</evidence>
<dbReference type="GO" id="GO:0006898">
    <property type="term" value="P:receptor-mediated endocytosis"/>
    <property type="evidence" value="ECO:0007669"/>
    <property type="project" value="TreeGrafter"/>
</dbReference>
<sequence>NWDIDRVPCAADRVILQDSQSVVLELSEGTTSLQALLLASYTEVLLPKDGTLQITGIKYTDTCDGQDGVFKPTGALSWTEAHNWDGWTSATPDLERIPCASDAVIFPSGVTYRVIMPDFIRVGSLQIGGETMMDSLEWLFFCNTDEATRQFYKKDKEIANVEISGN</sequence>
<evidence type="ECO:0000256" key="6">
    <source>
        <dbReference type="ARBA" id="ARBA00022729"/>
    </source>
</evidence>
<dbReference type="GO" id="GO:0030139">
    <property type="term" value="C:endocytic vesicle"/>
    <property type="evidence" value="ECO:0007669"/>
    <property type="project" value="TreeGrafter"/>
</dbReference>
<dbReference type="EMBL" id="GEBQ01023847">
    <property type="protein sequence ID" value="JAT16130.1"/>
    <property type="molecule type" value="Transcribed_RNA"/>
</dbReference>
<keyword evidence="9" id="KW-0472">Membrane</keyword>
<keyword evidence="6" id="KW-0732">Signal</keyword>
<reference evidence="10" key="1">
    <citation type="submission" date="2015-11" db="EMBL/GenBank/DDBJ databases">
        <title>De novo transcriptome assembly of four potential Pierce s Disease insect vectors from Arizona vineyards.</title>
        <authorList>
            <person name="Tassone E.E."/>
        </authorList>
    </citation>
    <scope>NUCLEOTIDE SEQUENCE</scope>
</reference>
<dbReference type="GO" id="GO:0015031">
    <property type="term" value="P:protein transport"/>
    <property type="evidence" value="ECO:0007669"/>
    <property type="project" value="UniProtKB-KW"/>
</dbReference>
<name>A0A1B6KXG7_9HEMI</name>
<evidence type="ECO:0000256" key="3">
    <source>
        <dbReference type="ARBA" id="ARBA00022448"/>
    </source>
</evidence>
<comment type="subcellular location">
    <subcellularLocation>
        <location evidence="1">Cell membrane</location>
        <topology evidence="1">Single-pass type I membrane protein</topology>
    </subcellularLocation>
</comment>
<keyword evidence="3" id="KW-0813">Transport</keyword>
<feature type="non-terminal residue" evidence="10">
    <location>
        <position position="166"/>
    </location>
</feature>
<dbReference type="Pfam" id="PF14828">
    <property type="entry name" value="Amnionless"/>
    <property type="match status" value="1"/>
</dbReference>
<keyword evidence="4" id="KW-1003">Cell membrane</keyword>
<keyword evidence="7" id="KW-0653">Protein transport</keyword>
<evidence type="ECO:0000256" key="9">
    <source>
        <dbReference type="ARBA" id="ARBA00023136"/>
    </source>
</evidence>
<proteinExistence type="predicted"/>
<dbReference type="GO" id="GO:0016324">
    <property type="term" value="C:apical plasma membrane"/>
    <property type="evidence" value="ECO:0007669"/>
    <property type="project" value="TreeGrafter"/>
</dbReference>
<dbReference type="AlphaFoldDB" id="A0A1B6KXG7"/>